<evidence type="ECO:0000313" key="3">
    <source>
        <dbReference type="EMBL" id="CAF3567837.1"/>
    </source>
</evidence>
<evidence type="ECO:0000259" key="2">
    <source>
        <dbReference type="PROSITE" id="PS50222"/>
    </source>
</evidence>
<dbReference type="Proteomes" id="UP000663823">
    <property type="component" value="Unassembled WGS sequence"/>
</dbReference>
<dbReference type="InterPro" id="IPR018247">
    <property type="entry name" value="EF_Hand_1_Ca_BS"/>
</dbReference>
<reference evidence="3" key="1">
    <citation type="submission" date="2021-02" db="EMBL/GenBank/DDBJ databases">
        <authorList>
            <person name="Nowell W R."/>
        </authorList>
    </citation>
    <scope>NUCLEOTIDE SEQUENCE</scope>
</reference>
<organism evidence="3 4">
    <name type="scientific">Rotaria sordida</name>
    <dbReference type="NCBI Taxonomy" id="392033"/>
    <lineage>
        <taxon>Eukaryota</taxon>
        <taxon>Metazoa</taxon>
        <taxon>Spiralia</taxon>
        <taxon>Gnathifera</taxon>
        <taxon>Rotifera</taxon>
        <taxon>Eurotatoria</taxon>
        <taxon>Bdelloidea</taxon>
        <taxon>Philodinida</taxon>
        <taxon>Philodinidae</taxon>
        <taxon>Rotaria</taxon>
    </lineage>
</organism>
<feature type="domain" description="EF-hand" evidence="2">
    <location>
        <begin position="84"/>
        <end position="120"/>
    </location>
</feature>
<proteinExistence type="predicted"/>
<gene>
    <name evidence="3" type="ORF">OTI717_LOCUS5146</name>
</gene>
<dbReference type="InterPro" id="IPR011992">
    <property type="entry name" value="EF-hand-dom_pair"/>
</dbReference>
<dbReference type="PROSITE" id="PS00018">
    <property type="entry name" value="EF_HAND_1"/>
    <property type="match status" value="1"/>
</dbReference>
<name>A0A818L6M8_9BILA</name>
<dbReference type="AlphaFoldDB" id="A0A818L6M8"/>
<comment type="caution">
    <text evidence="3">The sequence shown here is derived from an EMBL/GenBank/DDBJ whole genome shotgun (WGS) entry which is preliminary data.</text>
</comment>
<keyword evidence="1" id="KW-0106">Calcium</keyword>
<protein>
    <recommendedName>
        <fullName evidence="2">EF-hand domain-containing protein</fullName>
    </recommendedName>
</protein>
<evidence type="ECO:0000256" key="1">
    <source>
        <dbReference type="ARBA" id="ARBA00022837"/>
    </source>
</evidence>
<evidence type="ECO:0000313" key="4">
    <source>
        <dbReference type="Proteomes" id="UP000663823"/>
    </source>
</evidence>
<dbReference type="InterPro" id="IPR002048">
    <property type="entry name" value="EF_hand_dom"/>
</dbReference>
<sequence length="231" mass="27197">MTFIVKTELVDKYSKYVKTIRNRIVEVEFHWFQVNPRQSYRLRINGKQFNEVQKHMHSKKLLNLNFEQFTDLITPIFANDAAEFSSFVLRSTFDHLFDLNSNGTIEQDEFEALFLLLQGFNSKKQNLLQENLRQMLGNRNKHISFQGINIPKILNGFGLNIVRKFAKLGCDIVLNGNHIDENITQTIQNEIDIPKLVEQILNYFQYNNILIIDIECKRHCRASIDEFPTQK</sequence>
<dbReference type="SUPFAM" id="SSF47473">
    <property type="entry name" value="EF-hand"/>
    <property type="match status" value="1"/>
</dbReference>
<dbReference type="PROSITE" id="PS50222">
    <property type="entry name" value="EF_HAND_2"/>
    <property type="match status" value="1"/>
</dbReference>
<dbReference type="Gene3D" id="1.10.238.10">
    <property type="entry name" value="EF-hand"/>
    <property type="match status" value="1"/>
</dbReference>
<dbReference type="EMBL" id="CAJOAX010000328">
    <property type="protein sequence ID" value="CAF3567837.1"/>
    <property type="molecule type" value="Genomic_DNA"/>
</dbReference>
<dbReference type="GO" id="GO:0005509">
    <property type="term" value="F:calcium ion binding"/>
    <property type="evidence" value="ECO:0007669"/>
    <property type="project" value="InterPro"/>
</dbReference>
<accession>A0A818L6M8</accession>